<organism evidence="8 9">
    <name type="scientific">Sinorhizobium meliloti CCNWSX0020</name>
    <dbReference type="NCBI Taxonomy" id="1107881"/>
    <lineage>
        <taxon>Bacteria</taxon>
        <taxon>Pseudomonadati</taxon>
        <taxon>Pseudomonadota</taxon>
        <taxon>Alphaproteobacteria</taxon>
        <taxon>Hyphomicrobiales</taxon>
        <taxon>Rhizobiaceae</taxon>
        <taxon>Sinorhizobium/Ensifer group</taxon>
        <taxon>Sinorhizobium</taxon>
    </lineage>
</organism>
<accession>H0G2H2</accession>
<reference evidence="8 9" key="1">
    <citation type="journal article" date="2012" name="J. Bacteriol.">
        <title>Draft Genome Sequence of Sinorhizobium meliloti CCNWSX0020, a Nitrogen-Fixing Symbiont with Copper Tolerance Capability Isolated from Lead-Zinc Mine Tailings.</title>
        <authorList>
            <person name="Li Z."/>
            <person name="Ma Z."/>
            <person name="Hao X."/>
            <person name="Wei G."/>
        </authorList>
    </citation>
    <scope>NUCLEOTIDE SEQUENCE [LARGE SCALE GENOMIC DNA]</scope>
    <source>
        <strain evidence="8 9">CCNWSX0020</strain>
    </source>
</reference>
<feature type="transmembrane region" description="Helical" evidence="7">
    <location>
        <begin position="63"/>
        <end position="82"/>
    </location>
</feature>
<evidence type="ECO:0000313" key="8">
    <source>
        <dbReference type="EMBL" id="EHK76529.1"/>
    </source>
</evidence>
<comment type="similarity">
    <text evidence="2">Belongs to the DoxX family.</text>
</comment>
<evidence type="ECO:0000256" key="2">
    <source>
        <dbReference type="ARBA" id="ARBA00006679"/>
    </source>
</evidence>
<keyword evidence="5 7" id="KW-1133">Transmembrane helix</keyword>
<sequence length="147" mass="15238">MSISNTTAGNELPSVRAASVQNTLALLARVLLSLIFILSGFSKMADPSGTIAYIQMVGLPFPTLAYAGAVATEVIGGIALVVGFQTRLVALGVAGFSMVTALLFHSQLSDLNQFIHFFKNVAMTGGLLQIAAFGAGAFSVDSKLGNR</sequence>
<feature type="transmembrane region" description="Helical" evidence="7">
    <location>
        <begin position="117"/>
        <end position="140"/>
    </location>
</feature>
<dbReference type="EMBL" id="AGVV01000036">
    <property type="protein sequence ID" value="EHK76529.1"/>
    <property type="molecule type" value="Genomic_DNA"/>
</dbReference>
<keyword evidence="6 7" id="KW-0472">Membrane</keyword>
<evidence type="ECO:0000256" key="6">
    <source>
        <dbReference type="ARBA" id="ARBA00023136"/>
    </source>
</evidence>
<name>H0G2H2_RHIML</name>
<dbReference type="InterPro" id="IPR051907">
    <property type="entry name" value="DoxX-like_oxidoreductase"/>
</dbReference>
<dbReference type="Pfam" id="PF07681">
    <property type="entry name" value="DoxX"/>
    <property type="match status" value="1"/>
</dbReference>
<dbReference type="AlphaFoldDB" id="H0G2H2"/>
<protein>
    <submittedName>
        <fullName evidence="8">DoxX family protein</fullName>
    </submittedName>
</protein>
<feature type="transmembrane region" description="Helical" evidence="7">
    <location>
        <begin position="20"/>
        <end position="42"/>
    </location>
</feature>
<comment type="subcellular location">
    <subcellularLocation>
        <location evidence="1">Cell membrane</location>
        <topology evidence="1">Multi-pass membrane protein</topology>
    </subcellularLocation>
</comment>
<keyword evidence="4 7" id="KW-0812">Transmembrane</keyword>
<dbReference type="Proteomes" id="UP000004038">
    <property type="component" value="Unassembled WGS sequence"/>
</dbReference>
<gene>
    <name evidence="8" type="ORF">SM0020_18312</name>
</gene>
<dbReference type="PATRIC" id="fig|1107881.3.peg.3728"/>
<dbReference type="GO" id="GO:0005886">
    <property type="term" value="C:plasma membrane"/>
    <property type="evidence" value="ECO:0007669"/>
    <property type="project" value="UniProtKB-SubCell"/>
</dbReference>
<feature type="transmembrane region" description="Helical" evidence="7">
    <location>
        <begin position="88"/>
        <end position="105"/>
    </location>
</feature>
<proteinExistence type="inferred from homology"/>
<dbReference type="RefSeq" id="WP_003530877.1">
    <property type="nucleotide sequence ID" value="NZ_AGVV01000036.1"/>
</dbReference>
<dbReference type="PANTHER" id="PTHR33452:SF1">
    <property type="entry name" value="INNER MEMBRANE PROTEIN YPHA-RELATED"/>
    <property type="match status" value="1"/>
</dbReference>
<keyword evidence="3" id="KW-1003">Cell membrane</keyword>
<dbReference type="InterPro" id="IPR032808">
    <property type="entry name" value="DoxX"/>
</dbReference>
<evidence type="ECO:0000313" key="9">
    <source>
        <dbReference type="Proteomes" id="UP000004038"/>
    </source>
</evidence>
<evidence type="ECO:0000256" key="4">
    <source>
        <dbReference type="ARBA" id="ARBA00022692"/>
    </source>
</evidence>
<evidence type="ECO:0000256" key="7">
    <source>
        <dbReference type="SAM" id="Phobius"/>
    </source>
</evidence>
<evidence type="ECO:0000256" key="3">
    <source>
        <dbReference type="ARBA" id="ARBA00022475"/>
    </source>
</evidence>
<evidence type="ECO:0000256" key="5">
    <source>
        <dbReference type="ARBA" id="ARBA00022989"/>
    </source>
</evidence>
<evidence type="ECO:0000256" key="1">
    <source>
        <dbReference type="ARBA" id="ARBA00004651"/>
    </source>
</evidence>
<dbReference type="PANTHER" id="PTHR33452">
    <property type="entry name" value="OXIDOREDUCTASE CATD-RELATED"/>
    <property type="match status" value="1"/>
</dbReference>